<keyword evidence="5 9" id="KW-0040">ANK repeat</keyword>
<dbReference type="Pfam" id="PF12796">
    <property type="entry name" value="Ank_2"/>
    <property type="match status" value="1"/>
</dbReference>
<evidence type="ECO:0000256" key="4">
    <source>
        <dbReference type="ARBA" id="ARBA00022737"/>
    </source>
</evidence>
<comment type="subcellular location">
    <subcellularLocation>
        <location evidence="1">Nucleus</location>
    </subcellularLocation>
</comment>
<dbReference type="GO" id="GO:0043124">
    <property type="term" value="P:negative regulation of canonical NF-kappaB signal transduction"/>
    <property type="evidence" value="ECO:0007669"/>
    <property type="project" value="InterPro"/>
</dbReference>
<evidence type="ECO:0000256" key="1">
    <source>
        <dbReference type="ARBA" id="ARBA00004123"/>
    </source>
</evidence>
<dbReference type="Gene3D" id="1.25.40.20">
    <property type="entry name" value="Ankyrin repeat-containing domain"/>
    <property type="match status" value="1"/>
</dbReference>
<evidence type="ECO:0000256" key="7">
    <source>
        <dbReference type="ARBA" id="ARBA00030621"/>
    </source>
</evidence>
<dbReference type="PANTHER" id="PTHR15263:SF1">
    <property type="entry name" value="NF-KAPPA-B INHIBITOR-LIKE PROTEIN 1"/>
    <property type="match status" value="1"/>
</dbReference>
<dbReference type="GO" id="GO:0005634">
    <property type="term" value="C:nucleus"/>
    <property type="evidence" value="ECO:0007669"/>
    <property type="project" value="UniProtKB-SubCell"/>
</dbReference>
<organism evidence="10 11">
    <name type="scientific">Nematostella vectensis</name>
    <name type="common">Starlet sea anemone</name>
    <dbReference type="NCBI Taxonomy" id="45351"/>
    <lineage>
        <taxon>Eukaryota</taxon>
        <taxon>Metazoa</taxon>
        <taxon>Cnidaria</taxon>
        <taxon>Anthozoa</taxon>
        <taxon>Hexacorallia</taxon>
        <taxon>Actiniaria</taxon>
        <taxon>Edwardsiidae</taxon>
        <taxon>Nematostella</taxon>
    </lineage>
</organism>
<dbReference type="InterPro" id="IPR038753">
    <property type="entry name" value="NFKBIL1"/>
</dbReference>
<evidence type="ECO:0000256" key="5">
    <source>
        <dbReference type="ARBA" id="ARBA00023043"/>
    </source>
</evidence>
<keyword evidence="11" id="KW-1185">Reference proteome</keyword>
<name>A7SNQ9_NEMVE</name>
<dbReference type="Proteomes" id="UP000001593">
    <property type="component" value="Unassembled WGS sequence"/>
</dbReference>
<reference evidence="10 11" key="1">
    <citation type="journal article" date="2007" name="Science">
        <title>Sea anemone genome reveals ancestral eumetazoan gene repertoire and genomic organization.</title>
        <authorList>
            <person name="Putnam N.H."/>
            <person name="Srivastava M."/>
            <person name="Hellsten U."/>
            <person name="Dirks B."/>
            <person name="Chapman J."/>
            <person name="Salamov A."/>
            <person name="Terry A."/>
            <person name="Shapiro H."/>
            <person name="Lindquist E."/>
            <person name="Kapitonov V.V."/>
            <person name="Jurka J."/>
            <person name="Genikhovich G."/>
            <person name="Grigoriev I.V."/>
            <person name="Lucas S.M."/>
            <person name="Steele R.E."/>
            <person name="Finnerty J.R."/>
            <person name="Technau U."/>
            <person name="Martindale M.Q."/>
            <person name="Rokhsar D.S."/>
        </authorList>
    </citation>
    <scope>NUCLEOTIDE SEQUENCE [LARGE SCALE GENOMIC DNA]</scope>
    <source>
        <strain evidence="11">CH2 X CH6</strain>
    </source>
</reference>
<keyword evidence="3" id="KW-0597">Phosphoprotein</keyword>
<evidence type="ECO:0000313" key="10">
    <source>
        <dbReference type="EMBL" id="EDO34662.1"/>
    </source>
</evidence>
<dbReference type="OMA" id="QEAQGDQ"/>
<dbReference type="eggNOG" id="ENOG502QTMZ">
    <property type="taxonomic scope" value="Eukaryota"/>
</dbReference>
<dbReference type="AlphaFoldDB" id="A7SNQ9"/>
<keyword evidence="4" id="KW-0677">Repeat</keyword>
<dbReference type="PhylomeDB" id="A7SNQ9"/>
<evidence type="ECO:0000256" key="3">
    <source>
        <dbReference type="ARBA" id="ARBA00022553"/>
    </source>
</evidence>
<evidence type="ECO:0000256" key="6">
    <source>
        <dbReference type="ARBA" id="ARBA00023242"/>
    </source>
</evidence>
<dbReference type="PANTHER" id="PTHR15263">
    <property type="entry name" value="I-KAPPA-B-LIKE PROTEIN IKBL"/>
    <property type="match status" value="1"/>
</dbReference>
<dbReference type="InterPro" id="IPR036770">
    <property type="entry name" value="Ankyrin_rpt-contain_sf"/>
</dbReference>
<gene>
    <name evidence="10" type="ORF">NEMVEDRAFT_v1g246425</name>
</gene>
<evidence type="ECO:0000256" key="8">
    <source>
        <dbReference type="ARBA" id="ARBA00030802"/>
    </source>
</evidence>
<dbReference type="HOGENOM" id="CLU_054217_0_0_1"/>
<dbReference type="InterPro" id="IPR002110">
    <property type="entry name" value="Ankyrin_rpt"/>
</dbReference>
<protein>
    <recommendedName>
        <fullName evidence="2">NF-kappa-B inhibitor-like protein 1</fullName>
    </recommendedName>
    <alternativeName>
        <fullName evidence="7">Inhibitor of kappa B-like protein</fullName>
    </alternativeName>
    <alternativeName>
        <fullName evidence="8">Nuclear factor of kappa light polypeptide gene enhancer in B-cells inhibitor-like 1</fullName>
    </alternativeName>
</protein>
<accession>A7SNQ9</accession>
<evidence type="ECO:0000256" key="9">
    <source>
        <dbReference type="PROSITE-ProRule" id="PRU00023"/>
    </source>
</evidence>
<dbReference type="SUPFAM" id="SSF48403">
    <property type="entry name" value="Ankyrin repeat"/>
    <property type="match status" value="1"/>
</dbReference>
<dbReference type="EMBL" id="DS469723">
    <property type="protein sequence ID" value="EDO34662.1"/>
    <property type="molecule type" value="Genomic_DNA"/>
</dbReference>
<dbReference type="PROSITE" id="PS50297">
    <property type="entry name" value="ANK_REP_REGION"/>
    <property type="match status" value="1"/>
</dbReference>
<keyword evidence="6" id="KW-0539">Nucleus</keyword>
<dbReference type="PROSITE" id="PS50088">
    <property type="entry name" value="ANK_REPEAT"/>
    <property type="match status" value="1"/>
</dbReference>
<sequence>MPKSIQEKVFRYVREGRQKRLRSLLKKDKGKGIFLDEFLDKRKRTPLHVACYLGEDAIARVLLKSGASLWALDEDSNTPVHLALIYGLQVLDRGVLNSLILPLMRNGDIVDTANCHGETPTESYDEWAERILREKTAKYFANRAKTEDKNRQSDFQEREKIARERTRQLEQEHQEYIRKNSEKMSQARIACLKVEYERKCEAIFNQKSNNKLCFTDIPWPCEGTASEMLKMLTKFLYNEQDRKRRLREQQVRWHPDRFLQRCGERLDERDRDKVVEYVVEISQGINAMIESGK</sequence>
<proteinExistence type="predicted"/>
<evidence type="ECO:0000256" key="2">
    <source>
        <dbReference type="ARBA" id="ARBA00014259"/>
    </source>
</evidence>
<evidence type="ECO:0000313" key="11">
    <source>
        <dbReference type="Proteomes" id="UP000001593"/>
    </source>
</evidence>
<feature type="repeat" description="ANK" evidence="9">
    <location>
        <begin position="42"/>
        <end position="74"/>
    </location>
</feature>
<dbReference type="InParanoid" id="A7SNQ9"/>